<dbReference type="AlphaFoldDB" id="A0AAV2JPY3"/>
<gene>
    <name evidence="16" type="ORF">KC01_LOCUS8637</name>
</gene>
<evidence type="ECO:0000256" key="2">
    <source>
        <dbReference type="ARBA" id="ARBA00006434"/>
    </source>
</evidence>
<evidence type="ECO:0000313" key="16">
    <source>
        <dbReference type="EMBL" id="CAL1577264.1"/>
    </source>
</evidence>
<evidence type="ECO:0000256" key="4">
    <source>
        <dbReference type="ARBA" id="ARBA00022692"/>
    </source>
</evidence>
<dbReference type="Pfam" id="PF00474">
    <property type="entry name" value="SSF"/>
    <property type="match status" value="1"/>
</dbReference>
<evidence type="ECO:0000256" key="13">
    <source>
        <dbReference type="RuleBase" id="RU362091"/>
    </source>
</evidence>
<keyword evidence="9" id="KW-0406">Ion transport</keyword>
<comment type="subcellular location">
    <subcellularLocation>
        <location evidence="1">Membrane</location>
        <topology evidence="1">Multi-pass membrane protein</topology>
    </subcellularLocation>
</comment>
<dbReference type="GO" id="GO:0008292">
    <property type="term" value="P:acetylcholine biosynthetic process"/>
    <property type="evidence" value="ECO:0007669"/>
    <property type="project" value="TreeGrafter"/>
</dbReference>
<comment type="similarity">
    <text evidence="2 13">Belongs to the sodium:solute symporter (SSF) (TC 2.A.21) family.</text>
</comment>
<dbReference type="PROSITE" id="PS50283">
    <property type="entry name" value="NA_SOLUT_SYMP_3"/>
    <property type="match status" value="1"/>
</dbReference>
<organism evidence="16 17">
    <name type="scientific">Knipowitschia caucasica</name>
    <name type="common">Caucasian dwarf goby</name>
    <name type="synonym">Pomatoschistus caucasicus</name>
    <dbReference type="NCBI Taxonomy" id="637954"/>
    <lineage>
        <taxon>Eukaryota</taxon>
        <taxon>Metazoa</taxon>
        <taxon>Chordata</taxon>
        <taxon>Craniata</taxon>
        <taxon>Vertebrata</taxon>
        <taxon>Euteleostomi</taxon>
        <taxon>Actinopterygii</taxon>
        <taxon>Neopterygii</taxon>
        <taxon>Teleostei</taxon>
        <taxon>Neoteleostei</taxon>
        <taxon>Acanthomorphata</taxon>
        <taxon>Gobiaria</taxon>
        <taxon>Gobiiformes</taxon>
        <taxon>Gobioidei</taxon>
        <taxon>Gobiidae</taxon>
        <taxon>Gobiinae</taxon>
        <taxon>Knipowitschia</taxon>
    </lineage>
</organism>
<keyword evidence="10 15" id="KW-0472">Membrane</keyword>
<dbReference type="InterPro" id="IPR001734">
    <property type="entry name" value="Na/solute_symporter"/>
</dbReference>
<evidence type="ECO:0008006" key="18">
    <source>
        <dbReference type="Google" id="ProtNLM"/>
    </source>
</evidence>
<keyword evidence="3" id="KW-0813">Transport</keyword>
<dbReference type="Gene3D" id="1.20.1730.10">
    <property type="entry name" value="Sodium/glucose cotransporter"/>
    <property type="match status" value="1"/>
</dbReference>
<dbReference type="EMBL" id="OZ035835">
    <property type="protein sequence ID" value="CAL1577264.1"/>
    <property type="molecule type" value="Genomic_DNA"/>
</dbReference>
<dbReference type="PANTHER" id="PTHR45897:SF5">
    <property type="entry name" value="HIGH AFFINITY CHOLINE TRANSPORTER 1"/>
    <property type="match status" value="1"/>
</dbReference>
<accession>A0AAV2JPY3</accession>
<evidence type="ECO:0000256" key="1">
    <source>
        <dbReference type="ARBA" id="ARBA00004141"/>
    </source>
</evidence>
<evidence type="ECO:0000256" key="8">
    <source>
        <dbReference type="ARBA" id="ARBA00023053"/>
    </source>
</evidence>
<protein>
    <recommendedName>
        <fullName evidence="18">High-affinity choline transporter 1-like</fullName>
    </recommendedName>
</protein>
<dbReference type="InterPro" id="IPR038377">
    <property type="entry name" value="Na/Glc_symporter_sf"/>
</dbReference>
<evidence type="ECO:0000256" key="12">
    <source>
        <dbReference type="ARBA" id="ARBA00023201"/>
    </source>
</evidence>
<evidence type="ECO:0000256" key="7">
    <source>
        <dbReference type="ARBA" id="ARBA00022989"/>
    </source>
</evidence>
<feature type="transmembrane region" description="Helical" evidence="15">
    <location>
        <begin position="119"/>
        <end position="138"/>
    </location>
</feature>
<keyword evidence="17" id="KW-1185">Reference proteome</keyword>
<evidence type="ECO:0000256" key="6">
    <source>
        <dbReference type="ARBA" id="ARBA00022979"/>
    </source>
</evidence>
<keyword evidence="11" id="KW-0325">Glycoprotein</keyword>
<name>A0AAV2JPY3_KNICA</name>
<keyword evidence="12" id="KW-0739">Sodium transport</keyword>
<feature type="transmembrane region" description="Helical" evidence="15">
    <location>
        <begin position="144"/>
        <end position="166"/>
    </location>
</feature>
<keyword evidence="8" id="KW-0915">Sodium</keyword>
<evidence type="ECO:0000256" key="14">
    <source>
        <dbReference type="SAM" id="MobiDB-lite"/>
    </source>
</evidence>
<keyword evidence="4 15" id="KW-0812">Transmembrane</keyword>
<keyword evidence="6" id="KW-0530">Neurotransmitter biosynthesis</keyword>
<evidence type="ECO:0000256" key="9">
    <source>
        <dbReference type="ARBA" id="ARBA00023065"/>
    </source>
</evidence>
<evidence type="ECO:0000256" key="15">
    <source>
        <dbReference type="SAM" id="Phobius"/>
    </source>
</evidence>
<feature type="transmembrane region" description="Helical" evidence="15">
    <location>
        <begin position="58"/>
        <end position="84"/>
    </location>
</feature>
<evidence type="ECO:0000256" key="10">
    <source>
        <dbReference type="ARBA" id="ARBA00023136"/>
    </source>
</evidence>
<evidence type="ECO:0000313" key="17">
    <source>
        <dbReference type="Proteomes" id="UP001497482"/>
    </source>
</evidence>
<feature type="region of interest" description="Disordered" evidence="14">
    <location>
        <begin position="259"/>
        <end position="296"/>
    </location>
</feature>
<feature type="transmembrane region" description="Helical" evidence="15">
    <location>
        <begin position="12"/>
        <end position="38"/>
    </location>
</feature>
<keyword evidence="7 15" id="KW-1133">Transmembrane helix</keyword>
<keyword evidence="5" id="KW-0769">Symport</keyword>
<sequence length="296" mass="31659">MLSSSSTRTAQISSCIAAVFIQVFGVAPVLLGAAASSIDWNQTEYGSPSPYERGEASQVLPIMLLFLTPQYVSIIGIGCVAAAVMSSADSALMSSSSVFSANVYKNILRPQASDKEMLWVIRATVVVVGICGTALTTFKNSSLIFLFLSFETLNIIFPQFVCILFFRPSNLCGAIAGLLVGLPLRLMCGEPSVGLPPLLHFPGCTLEDGVYVQYSPVKTVCILSSVAAIMVFSVLSAQLSDRGLLPQRWDVLCVKGLQPPRDSQRAHSSGVHSDNMHEDKVTGGVQMESLKPMLDS</sequence>
<dbReference type="Proteomes" id="UP001497482">
    <property type="component" value="Chromosome 13"/>
</dbReference>
<dbReference type="InterPro" id="IPR052244">
    <property type="entry name" value="Choline_transporter"/>
</dbReference>
<dbReference type="GO" id="GO:0005886">
    <property type="term" value="C:plasma membrane"/>
    <property type="evidence" value="ECO:0007669"/>
    <property type="project" value="TreeGrafter"/>
</dbReference>
<evidence type="ECO:0000256" key="3">
    <source>
        <dbReference type="ARBA" id="ARBA00022448"/>
    </source>
</evidence>
<dbReference type="PANTHER" id="PTHR45897">
    <property type="entry name" value="HIGH-AFFINITY CHOLINE TRANSPORTER 1"/>
    <property type="match status" value="1"/>
</dbReference>
<reference evidence="16 17" key="1">
    <citation type="submission" date="2024-04" db="EMBL/GenBank/DDBJ databases">
        <authorList>
            <person name="Waldvogel A.-M."/>
            <person name="Schoenle A."/>
        </authorList>
    </citation>
    <scope>NUCLEOTIDE SEQUENCE [LARGE SCALE GENOMIC DNA]</scope>
</reference>
<proteinExistence type="inferred from homology"/>
<evidence type="ECO:0000256" key="5">
    <source>
        <dbReference type="ARBA" id="ARBA00022847"/>
    </source>
</evidence>
<evidence type="ECO:0000256" key="11">
    <source>
        <dbReference type="ARBA" id="ARBA00023180"/>
    </source>
</evidence>
<dbReference type="GO" id="GO:0005307">
    <property type="term" value="F:choline:sodium symporter activity"/>
    <property type="evidence" value="ECO:0007669"/>
    <property type="project" value="TreeGrafter"/>
</dbReference>